<protein>
    <submittedName>
        <fullName evidence="2">Uncharacterized protein</fullName>
    </submittedName>
</protein>
<name>A0A644T4T3_9ZZZZ</name>
<comment type="caution">
    <text evidence="2">The sequence shown here is derived from an EMBL/GenBank/DDBJ whole genome shotgun (WGS) entry which is preliminary data.</text>
</comment>
<organism evidence="2">
    <name type="scientific">bioreactor metagenome</name>
    <dbReference type="NCBI Taxonomy" id="1076179"/>
    <lineage>
        <taxon>unclassified sequences</taxon>
        <taxon>metagenomes</taxon>
        <taxon>ecological metagenomes</taxon>
    </lineage>
</organism>
<proteinExistence type="predicted"/>
<accession>A0A644T4T3</accession>
<feature type="transmembrane region" description="Helical" evidence="1">
    <location>
        <begin position="7"/>
        <end position="30"/>
    </location>
</feature>
<evidence type="ECO:0000256" key="1">
    <source>
        <dbReference type="SAM" id="Phobius"/>
    </source>
</evidence>
<evidence type="ECO:0000313" key="2">
    <source>
        <dbReference type="EMBL" id="MPL61824.1"/>
    </source>
</evidence>
<dbReference type="EMBL" id="VSSQ01000016">
    <property type="protein sequence ID" value="MPL61824.1"/>
    <property type="molecule type" value="Genomic_DNA"/>
</dbReference>
<keyword evidence="1" id="KW-0812">Transmembrane</keyword>
<keyword evidence="1" id="KW-0472">Membrane</keyword>
<keyword evidence="1" id="KW-1133">Transmembrane helix</keyword>
<sequence>MGLIKKIGIIIISIFIIYIAGSFLLVGLGYDLNEDHYLNDTHFRVQDLDDISYNYEKNNNTLIINFEEFNGLETTNTGTLYIHSVKSYNDFLKQTDNPKNITTRKIGNTTVKTVTTPTNIYDYFTKNGKNFYFEYSNPNIWIYLDLVELIQS</sequence>
<reference evidence="2" key="1">
    <citation type="submission" date="2019-08" db="EMBL/GenBank/DDBJ databases">
        <authorList>
            <person name="Kucharzyk K."/>
            <person name="Murdoch R.W."/>
            <person name="Higgins S."/>
            <person name="Loffler F."/>
        </authorList>
    </citation>
    <scope>NUCLEOTIDE SEQUENCE</scope>
</reference>
<gene>
    <name evidence="2" type="ORF">SDC9_07413</name>
</gene>
<dbReference type="AlphaFoldDB" id="A0A644T4T3"/>